<organism evidence="2 3">
    <name type="scientific">Drosophila gunungcola</name>
    <name type="common">fruit fly</name>
    <dbReference type="NCBI Taxonomy" id="103775"/>
    <lineage>
        <taxon>Eukaryota</taxon>
        <taxon>Metazoa</taxon>
        <taxon>Ecdysozoa</taxon>
        <taxon>Arthropoda</taxon>
        <taxon>Hexapoda</taxon>
        <taxon>Insecta</taxon>
        <taxon>Pterygota</taxon>
        <taxon>Neoptera</taxon>
        <taxon>Endopterygota</taxon>
        <taxon>Diptera</taxon>
        <taxon>Brachycera</taxon>
        <taxon>Muscomorpha</taxon>
        <taxon>Ephydroidea</taxon>
        <taxon>Drosophilidae</taxon>
        <taxon>Drosophila</taxon>
        <taxon>Sophophora</taxon>
    </lineage>
</organism>
<dbReference type="PROSITE" id="PS50878">
    <property type="entry name" value="RT_POL"/>
    <property type="match status" value="1"/>
</dbReference>
<sequence>YADATIILCASKEAHSAINTIQKYLSLITKWASKWCITLNASKTVHVLFSRRSTVNLIGPKSPSMNGVEIKNETKYRYLGLLLDRKLILHLHTTQLINRLRSTAFGLNWILGNQSKLPKSIKITLYKQLIAPVWQYALPIWGSLISNTRFKQIEATQNKIIRLIVKASRYIRNQDIRELYDIKSAENIFHQASNRLAASLSCHPNPEAIQLNGLDIKHNWNVIFCP</sequence>
<dbReference type="EMBL" id="JAMKOV010000042">
    <property type="protein sequence ID" value="KAI8035242.1"/>
    <property type="molecule type" value="Genomic_DNA"/>
</dbReference>
<proteinExistence type="predicted"/>
<dbReference type="AlphaFoldDB" id="A0A9Q0BK88"/>
<evidence type="ECO:0000259" key="1">
    <source>
        <dbReference type="PROSITE" id="PS50878"/>
    </source>
</evidence>
<feature type="domain" description="Reverse transcriptase" evidence="1">
    <location>
        <begin position="1"/>
        <end position="83"/>
    </location>
</feature>
<dbReference type="PANTHER" id="PTHR33332">
    <property type="entry name" value="REVERSE TRANSCRIPTASE DOMAIN-CONTAINING PROTEIN"/>
    <property type="match status" value="1"/>
</dbReference>
<comment type="caution">
    <text evidence="2">The sequence shown here is derived from an EMBL/GenBank/DDBJ whole genome shotgun (WGS) entry which is preliminary data.</text>
</comment>
<protein>
    <recommendedName>
        <fullName evidence="1">Reverse transcriptase domain-containing protein</fullName>
    </recommendedName>
</protein>
<evidence type="ECO:0000313" key="3">
    <source>
        <dbReference type="Proteomes" id="UP001059596"/>
    </source>
</evidence>
<keyword evidence="3" id="KW-1185">Reference proteome</keyword>
<name>A0A9Q0BK88_9MUSC</name>
<dbReference type="InterPro" id="IPR000477">
    <property type="entry name" value="RT_dom"/>
</dbReference>
<reference evidence="2" key="1">
    <citation type="journal article" date="2023" name="Genome Biol. Evol.">
        <title>Long-read-based Genome Assembly of Drosophila gunungcola Reveals Fewer Chemosensory Genes in Flower-breeding Species.</title>
        <authorList>
            <person name="Negi A."/>
            <person name="Liao B.Y."/>
            <person name="Yeh S.D."/>
        </authorList>
    </citation>
    <scope>NUCLEOTIDE SEQUENCE</scope>
    <source>
        <strain evidence="2">Sukarami</strain>
    </source>
</reference>
<accession>A0A9Q0BK88</accession>
<evidence type="ECO:0000313" key="2">
    <source>
        <dbReference type="EMBL" id="KAI8035242.1"/>
    </source>
</evidence>
<feature type="non-terminal residue" evidence="2">
    <location>
        <position position="1"/>
    </location>
</feature>
<dbReference type="Proteomes" id="UP001059596">
    <property type="component" value="Unassembled WGS sequence"/>
</dbReference>
<gene>
    <name evidence="2" type="ORF">M5D96_011972</name>
</gene>